<evidence type="ECO:0000256" key="7">
    <source>
        <dbReference type="RuleBase" id="RU369079"/>
    </source>
</evidence>
<organism evidence="9 10">
    <name type="scientific">Photobacterium pectinilyticum</name>
    <dbReference type="NCBI Taxonomy" id="2906793"/>
    <lineage>
        <taxon>Bacteria</taxon>
        <taxon>Pseudomonadati</taxon>
        <taxon>Pseudomonadota</taxon>
        <taxon>Gammaproteobacteria</taxon>
        <taxon>Vibrionales</taxon>
        <taxon>Vibrionaceae</taxon>
        <taxon>Photobacterium</taxon>
    </lineage>
</organism>
<feature type="transmembrane region" description="Helical" evidence="7">
    <location>
        <begin position="277"/>
        <end position="296"/>
    </location>
</feature>
<dbReference type="PANTHER" id="PTHR33362">
    <property type="entry name" value="SIALIC ACID TRAP TRANSPORTER PERMEASE PROTEIN SIAT-RELATED"/>
    <property type="match status" value="1"/>
</dbReference>
<comment type="similarity">
    <text evidence="7">Belongs to the TRAP transporter large permease family.</text>
</comment>
<evidence type="ECO:0000256" key="3">
    <source>
        <dbReference type="ARBA" id="ARBA00022519"/>
    </source>
</evidence>
<evidence type="ECO:0000313" key="10">
    <source>
        <dbReference type="Proteomes" id="UP001524460"/>
    </source>
</evidence>
<protein>
    <recommendedName>
        <fullName evidence="7">TRAP transporter large permease protein</fullName>
    </recommendedName>
</protein>
<feature type="transmembrane region" description="Helical" evidence="7">
    <location>
        <begin position="358"/>
        <end position="380"/>
    </location>
</feature>
<reference evidence="9 10" key="1">
    <citation type="submission" date="2022-07" db="EMBL/GenBank/DDBJ databases">
        <title>Photobacterium pectinilyticum sp. nov., a marine bacterium isolated from surface seawater of Qingdao offshore.</title>
        <authorList>
            <person name="Wang X."/>
        </authorList>
    </citation>
    <scope>NUCLEOTIDE SEQUENCE [LARGE SCALE GENOMIC DNA]</scope>
    <source>
        <strain evidence="9 10">ZSDE20</strain>
    </source>
</reference>
<dbReference type="PANTHER" id="PTHR33362:SF2">
    <property type="entry name" value="TRAP TRANSPORTER LARGE PERMEASE PROTEIN"/>
    <property type="match status" value="1"/>
</dbReference>
<dbReference type="EMBL" id="JANEYT010000022">
    <property type="protein sequence ID" value="MCQ1058666.1"/>
    <property type="molecule type" value="Genomic_DNA"/>
</dbReference>
<dbReference type="Proteomes" id="UP001524460">
    <property type="component" value="Unassembled WGS sequence"/>
</dbReference>
<feature type="transmembrane region" description="Helical" evidence="7">
    <location>
        <begin position="213"/>
        <end position="236"/>
    </location>
</feature>
<dbReference type="NCBIfam" id="TIGR00786">
    <property type="entry name" value="dctM"/>
    <property type="match status" value="1"/>
</dbReference>
<gene>
    <name evidence="9" type="ORF">NHN17_11425</name>
</gene>
<keyword evidence="2" id="KW-1003">Cell membrane</keyword>
<comment type="subunit">
    <text evidence="7">The complex comprises the extracytoplasmic solute receptor protein and the two transmembrane proteins.</text>
</comment>
<dbReference type="RefSeq" id="WP_255042649.1">
    <property type="nucleotide sequence ID" value="NZ_JANEYT010000022.1"/>
</dbReference>
<evidence type="ECO:0000256" key="6">
    <source>
        <dbReference type="ARBA" id="ARBA00023136"/>
    </source>
</evidence>
<feature type="transmembrane region" description="Helical" evidence="7">
    <location>
        <begin position="135"/>
        <end position="158"/>
    </location>
</feature>
<proteinExistence type="inferred from homology"/>
<evidence type="ECO:0000256" key="1">
    <source>
        <dbReference type="ARBA" id="ARBA00004429"/>
    </source>
</evidence>
<dbReference type="Pfam" id="PF06808">
    <property type="entry name" value="DctM"/>
    <property type="match status" value="1"/>
</dbReference>
<keyword evidence="6 7" id="KW-0472">Membrane</keyword>
<evidence type="ECO:0000259" key="8">
    <source>
        <dbReference type="Pfam" id="PF06808"/>
    </source>
</evidence>
<feature type="transmembrane region" description="Helical" evidence="7">
    <location>
        <begin position="98"/>
        <end position="123"/>
    </location>
</feature>
<feature type="transmembrane region" description="Helical" evidence="7">
    <location>
        <begin position="170"/>
        <end position="192"/>
    </location>
</feature>
<evidence type="ECO:0000256" key="5">
    <source>
        <dbReference type="ARBA" id="ARBA00022989"/>
    </source>
</evidence>
<feature type="transmembrane region" description="Helical" evidence="7">
    <location>
        <begin position="308"/>
        <end position="326"/>
    </location>
</feature>
<comment type="subcellular location">
    <subcellularLocation>
        <location evidence="1 7">Cell inner membrane</location>
        <topology evidence="1 7">Multi-pass membrane protein</topology>
    </subcellularLocation>
</comment>
<feature type="transmembrane region" description="Helical" evidence="7">
    <location>
        <begin position="46"/>
        <end position="69"/>
    </location>
</feature>
<dbReference type="PIRSF" id="PIRSF006066">
    <property type="entry name" value="HI0050"/>
    <property type="match status" value="1"/>
</dbReference>
<feature type="transmembrane region" description="Helical" evidence="7">
    <location>
        <begin position="333"/>
        <end position="352"/>
    </location>
</feature>
<dbReference type="InterPro" id="IPR004681">
    <property type="entry name" value="TRAP_DctM"/>
</dbReference>
<dbReference type="InterPro" id="IPR010656">
    <property type="entry name" value="DctM"/>
</dbReference>
<feature type="transmembrane region" description="Helical" evidence="7">
    <location>
        <begin position="392"/>
        <end position="413"/>
    </location>
</feature>
<feature type="transmembrane region" description="Helical" evidence="7">
    <location>
        <begin position="242"/>
        <end position="265"/>
    </location>
</feature>
<feature type="transmembrane region" description="Helical" evidence="7">
    <location>
        <begin position="6"/>
        <end position="34"/>
    </location>
</feature>
<accession>A0ABT1N1Q7</accession>
<name>A0ABT1N1Q7_9GAMM</name>
<feature type="domain" description="TRAP C4-dicarboxylate transport system permease DctM subunit" evidence="8">
    <location>
        <begin position="7"/>
        <end position="416"/>
    </location>
</feature>
<sequence>MIIAIITIFIIHLLLGVPLFISLLLASIVGFTFIDFELAFRIIPQQFFSGIDSFSLMAIPLFILAGNLLNESGLTPRLMNFSRSLVGHLKGGLGYVNVISSVFFAGVNGSAIADTTALGTMLVPAMKKEGYSTGYAASLTAGSSLIGPIIPPSIFMILYASLTNSSVGDLFLAGIIPGLLLGLCFFFVNWNYARKNNLPVNDKRESLPSVINAFLYATPALFAPILIVMSIIFGIVTPTESGALIVLYSLVIGVLLRTLSLKLIVKAIIDATKLTSAIFLIIAASSVITWVLGYAQVPTLFTHLLTPFIDNPVLILFILSLITFFIGMLMEEVSALMLLTPIFMPVALQAGIDPIHLGIVITMNITIALITPPMGACLYVASAVSKLELSRLFIEIIPFIGYALSILTLIIFIPQLTLFFPGLFN</sequence>
<keyword evidence="7" id="KW-0813">Transport</keyword>
<keyword evidence="4 7" id="KW-0812">Transmembrane</keyword>
<comment type="caution">
    <text evidence="9">The sequence shown here is derived from an EMBL/GenBank/DDBJ whole genome shotgun (WGS) entry which is preliminary data.</text>
</comment>
<evidence type="ECO:0000256" key="4">
    <source>
        <dbReference type="ARBA" id="ARBA00022692"/>
    </source>
</evidence>
<keyword evidence="3 7" id="KW-0997">Cell inner membrane</keyword>
<keyword evidence="5 7" id="KW-1133">Transmembrane helix</keyword>
<comment type="function">
    <text evidence="7">Part of the tripartite ATP-independent periplasmic (TRAP) transport system.</text>
</comment>
<evidence type="ECO:0000256" key="2">
    <source>
        <dbReference type="ARBA" id="ARBA00022475"/>
    </source>
</evidence>
<evidence type="ECO:0000313" key="9">
    <source>
        <dbReference type="EMBL" id="MCQ1058666.1"/>
    </source>
</evidence>
<keyword evidence="10" id="KW-1185">Reference proteome</keyword>